<organism evidence="1 2">
    <name type="scientific">Bartonella taylorii</name>
    <dbReference type="NCBI Taxonomy" id="33046"/>
    <lineage>
        <taxon>Bacteria</taxon>
        <taxon>Pseudomonadati</taxon>
        <taxon>Pseudomonadota</taxon>
        <taxon>Alphaproteobacteria</taxon>
        <taxon>Hyphomicrobiales</taxon>
        <taxon>Bartonellaceae</taxon>
        <taxon>Bartonella</taxon>
    </lineage>
</organism>
<dbReference type="AlphaFoldDB" id="A0A9Q8YWJ3"/>
<dbReference type="RefSeq" id="WP_252619345.1">
    <property type="nucleotide sequence ID" value="NZ_CP083444.1"/>
</dbReference>
<name>A0A9Q8YWJ3_BARTA</name>
<gene>
    <name evidence="1" type="ORF">LAJ60_05075</name>
</gene>
<evidence type="ECO:0000313" key="1">
    <source>
        <dbReference type="EMBL" id="USP02254.1"/>
    </source>
</evidence>
<dbReference type="EMBL" id="CP083444">
    <property type="protein sequence ID" value="USP02254.1"/>
    <property type="molecule type" value="Genomic_DNA"/>
</dbReference>
<dbReference type="KEGG" id="btay:LAJ60_05075"/>
<proteinExistence type="predicted"/>
<dbReference type="Proteomes" id="UP001056980">
    <property type="component" value="Chromosome"/>
</dbReference>
<accession>A0A9Q8YWJ3</accession>
<sequence length="106" mass="11598">MSEDMGEGILLKEWGGEDFFAGDGEGAKMFQVFASAVRGGGVDLEELTKIRGILRRFKGEVGFRIYGRGAGKILGGGGAKERSKGGKLRVSVWIEKLKALWWRMCV</sequence>
<protein>
    <submittedName>
        <fullName evidence="1">Uncharacterized protein</fullName>
    </submittedName>
</protein>
<reference evidence="1" key="1">
    <citation type="journal article" date="2022" name="Proc. Natl. Acad. Sci. U.S.A.">
        <title>Identification of the Bartonella autotransporter CFA as a protective antigen and hypervariable target of neutralizing antibodies in mice.</title>
        <authorList>
            <person name="Siewert L.K."/>
            <person name="Korotaev A."/>
            <person name="Sedzicki J."/>
            <person name="Fromm K."/>
            <person name="Pinschewer D.D."/>
            <person name="Dehio C."/>
        </authorList>
    </citation>
    <scope>NUCLEOTIDE SEQUENCE</scope>
    <source>
        <strain evidence="1">IBS296</strain>
    </source>
</reference>
<evidence type="ECO:0000313" key="2">
    <source>
        <dbReference type="Proteomes" id="UP001056980"/>
    </source>
</evidence>